<feature type="transmembrane region" description="Helical" evidence="1">
    <location>
        <begin position="404"/>
        <end position="426"/>
    </location>
</feature>
<keyword evidence="1" id="KW-0472">Membrane</keyword>
<evidence type="ECO:0000256" key="1">
    <source>
        <dbReference type="SAM" id="Phobius"/>
    </source>
</evidence>
<organism evidence="2 3">
    <name type="scientific">Pontivivens marinum</name>
    <dbReference type="NCBI Taxonomy" id="1690039"/>
    <lineage>
        <taxon>Bacteria</taxon>
        <taxon>Pseudomonadati</taxon>
        <taxon>Pseudomonadota</taxon>
        <taxon>Alphaproteobacteria</taxon>
        <taxon>Rhodobacterales</taxon>
        <taxon>Paracoccaceae</taxon>
        <taxon>Pontivivens</taxon>
    </lineage>
</organism>
<feature type="transmembrane region" description="Helical" evidence="1">
    <location>
        <begin position="312"/>
        <end position="336"/>
    </location>
</feature>
<dbReference type="EMBL" id="OCTN01000001">
    <property type="protein sequence ID" value="SOH93141.1"/>
    <property type="molecule type" value="Genomic_DNA"/>
</dbReference>
<feature type="transmembrane region" description="Helical" evidence="1">
    <location>
        <begin position="49"/>
        <end position="72"/>
    </location>
</feature>
<name>A0A2C9CNN4_9RHOB</name>
<keyword evidence="3" id="KW-1185">Reference proteome</keyword>
<accession>A0A2C9CNN4</accession>
<protein>
    <submittedName>
        <fullName evidence="2">Putative ABC transport system permease protein</fullName>
    </submittedName>
</protein>
<dbReference type="AlphaFoldDB" id="A0A2C9CNN4"/>
<evidence type="ECO:0000313" key="2">
    <source>
        <dbReference type="EMBL" id="SOH93141.1"/>
    </source>
</evidence>
<keyword evidence="1" id="KW-0812">Transmembrane</keyword>
<keyword evidence="1" id="KW-1133">Transmembrane helix</keyword>
<feature type="transmembrane region" description="Helical" evidence="1">
    <location>
        <begin position="16"/>
        <end position="37"/>
    </location>
</feature>
<reference evidence="3" key="1">
    <citation type="submission" date="2017-09" db="EMBL/GenBank/DDBJ databases">
        <authorList>
            <person name="Varghese N."/>
            <person name="Submissions S."/>
        </authorList>
    </citation>
    <scope>NUCLEOTIDE SEQUENCE [LARGE SCALE GENOMIC DNA]</scope>
    <source>
        <strain evidence="3">C7</strain>
    </source>
</reference>
<dbReference type="OrthoDB" id="9784014at2"/>
<dbReference type="Proteomes" id="UP000220034">
    <property type="component" value="Unassembled WGS sequence"/>
</dbReference>
<feature type="transmembrane region" description="Helical" evidence="1">
    <location>
        <begin position="357"/>
        <end position="384"/>
    </location>
</feature>
<dbReference type="RefSeq" id="WP_097928672.1">
    <property type="nucleotide sequence ID" value="NZ_OCTN01000001.1"/>
</dbReference>
<sequence length="436" mass="45118">MRDLWLGLPVMAQDSMILTALLVPVAVIAVVLLRRFAPYVMVRALLRRHLAINAVFVGLIAMSVAIGCGLIAQERGLRRASAQATDKFDLIVGAPGSEVTLLFSAVYLQPADIGLVDGEAFAEIAANPRVALAAPIAFGDSWPGHPAVGTVPELIAHLSPQLAQGHGFATYQQAVIGASVTLSLGDYIAPAHGVGQLAEQGAHGGHEIAIIGQMAPTGTPWDNAILMPIEGLWQVDGLGDGAGGVAAPLMGGPFDAAHFLGATAVLVIPTEPDATDSLRQQFTRDDMMAILPGAVSSQLHGLMGDIRGAVSLLTVVSQGLVAIAVLAGLTLLIRLFARQLALLHALGAPLRFVSAVIWSYAMGLVLLGSVIGLILSLGVTSALSSMIEIRTGLSMTADIGWAEIRLTAAFILAAAIAAVLPALFGLRGDIARRVRG</sequence>
<gene>
    <name evidence="2" type="ORF">SAMN06273572_101996</name>
</gene>
<evidence type="ECO:0000313" key="3">
    <source>
        <dbReference type="Proteomes" id="UP000220034"/>
    </source>
</evidence>
<proteinExistence type="predicted"/>